<dbReference type="GO" id="GO:0008855">
    <property type="term" value="F:exodeoxyribonuclease VII activity"/>
    <property type="evidence" value="ECO:0007669"/>
    <property type="project" value="UniProtKB-UniRule"/>
</dbReference>
<dbReference type="Pfam" id="PF02601">
    <property type="entry name" value="Exonuc_VII_L"/>
    <property type="match status" value="1"/>
</dbReference>
<evidence type="ECO:0000256" key="5">
    <source>
        <dbReference type="HAMAP-Rule" id="MF_00378"/>
    </source>
</evidence>
<feature type="coiled-coil region" evidence="7">
    <location>
        <begin position="282"/>
        <end position="339"/>
    </location>
</feature>
<evidence type="ECO:0000259" key="9">
    <source>
        <dbReference type="Pfam" id="PF13742"/>
    </source>
</evidence>
<gene>
    <name evidence="5" type="primary">xseA</name>
    <name evidence="10" type="ordered locus">Smon_0919</name>
</gene>
<dbReference type="GO" id="GO:0006308">
    <property type="term" value="P:DNA catabolic process"/>
    <property type="evidence" value="ECO:0007669"/>
    <property type="project" value="UniProtKB-UniRule"/>
</dbReference>
<dbReference type="InterPro" id="IPR025824">
    <property type="entry name" value="OB-fold_nuc-bd_dom"/>
</dbReference>
<reference evidence="10 11" key="1">
    <citation type="journal article" date="2009" name="Stand. Genomic Sci.">
        <title>Complete genome sequence of Streptobacillus moniliformis type strain (9901T).</title>
        <authorList>
            <person name="Nolan M."/>
            <person name="Gronow S."/>
            <person name="Lapidus A."/>
            <person name="Ivanova N."/>
            <person name="Copeland A."/>
            <person name="Lucas S."/>
            <person name="Del Rio T.G."/>
            <person name="Chen F."/>
            <person name="Tice H."/>
            <person name="Pitluck S."/>
            <person name="Cheng J.F."/>
            <person name="Sims D."/>
            <person name="Meincke L."/>
            <person name="Bruce D."/>
            <person name="Goodwin L."/>
            <person name="Brettin T."/>
            <person name="Han C."/>
            <person name="Detter J.C."/>
            <person name="Ovchinikova G."/>
            <person name="Pati A."/>
            <person name="Mavromatis K."/>
            <person name="Mikhailova N."/>
            <person name="Chen A."/>
            <person name="Palaniappan K."/>
            <person name="Land M."/>
            <person name="Hauser L."/>
            <person name="Chang Y.J."/>
            <person name="Jeffries C.D."/>
            <person name="Rohde M."/>
            <person name="Sproer C."/>
            <person name="Goker M."/>
            <person name="Bristow J."/>
            <person name="Eisen J.A."/>
            <person name="Markowitz V."/>
            <person name="Hugenholtz P."/>
            <person name="Kyrpides N.C."/>
            <person name="Klenk H.P."/>
            <person name="Chain P."/>
        </authorList>
    </citation>
    <scope>NUCLEOTIDE SEQUENCE [LARGE SCALE GENOMIC DNA]</scope>
    <source>
        <strain evidence="11">ATCC 14647 / DSM 12112 / NCTC 10651 / 9901</strain>
    </source>
</reference>
<comment type="catalytic activity">
    <reaction evidence="5 6">
        <text>Exonucleolytic cleavage in either 5'- to 3'- or 3'- to 5'-direction to yield nucleoside 5'-phosphates.</text>
        <dbReference type="EC" id="3.1.11.6"/>
    </reaction>
</comment>
<protein>
    <recommendedName>
        <fullName evidence="5">Exodeoxyribonuclease 7 large subunit</fullName>
        <ecNumber evidence="5">3.1.11.6</ecNumber>
    </recommendedName>
    <alternativeName>
        <fullName evidence="5">Exodeoxyribonuclease VII large subunit</fullName>
        <shortName evidence="5">Exonuclease VII large subunit</shortName>
    </alternativeName>
</protein>
<evidence type="ECO:0000256" key="1">
    <source>
        <dbReference type="ARBA" id="ARBA00022490"/>
    </source>
</evidence>
<dbReference type="GeneID" id="29673600"/>
<dbReference type="EC" id="3.1.11.6" evidence="5"/>
<evidence type="ECO:0000313" key="11">
    <source>
        <dbReference type="Proteomes" id="UP000002072"/>
    </source>
</evidence>
<dbReference type="GO" id="GO:0009318">
    <property type="term" value="C:exodeoxyribonuclease VII complex"/>
    <property type="evidence" value="ECO:0007669"/>
    <property type="project" value="UniProtKB-UniRule"/>
</dbReference>
<dbReference type="KEGG" id="smf:Smon_0919"/>
<comment type="function">
    <text evidence="5">Bidirectionally degrades single-stranded DNA into large acid-insoluble oligonucleotides, which are then degraded further into small acid-soluble oligonucleotides.</text>
</comment>
<dbReference type="HAMAP" id="MF_00378">
    <property type="entry name" value="Exonuc_7_L"/>
    <property type="match status" value="1"/>
</dbReference>
<dbReference type="Pfam" id="PF13742">
    <property type="entry name" value="tRNA_anti_2"/>
    <property type="match status" value="1"/>
</dbReference>
<evidence type="ECO:0000256" key="4">
    <source>
        <dbReference type="ARBA" id="ARBA00022839"/>
    </source>
</evidence>
<dbReference type="GO" id="GO:0003676">
    <property type="term" value="F:nucleic acid binding"/>
    <property type="evidence" value="ECO:0007669"/>
    <property type="project" value="InterPro"/>
</dbReference>
<keyword evidence="7" id="KW-0175">Coiled coil</keyword>
<proteinExistence type="inferred from homology"/>
<organism evidence="10 11">
    <name type="scientific">Streptobacillus moniliformis (strain ATCC 14647 / DSM 12112 / NCTC 10651 / 9901)</name>
    <dbReference type="NCBI Taxonomy" id="519441"/>
    <lineage>
        <taxon>Bacteria</taxon>
        <taxon>Fusobacteriati</taxon>
        <taxon>Fusobacteriota</taxon>
        <taxon>Fusobacteriia</taxon>
        <taxon>Fusobacteriales</taxon>
        <taxon>Leptotrichiaceae</taxon>
        <taxon>Streptobacillus</taxon>
    </lineage>
</organism>
<evidence type="ECO:0000259" key="8">
    <source>
        <dbReference type="Pfam" id="PF02601"/>
    </source>
</evidence>
<dbReference type="eggNOG" id="COG1570">
    <property type="taxonomic scope" value="Bacteria"/>
</dbReference>
<dbReference type="GO" id="GO:0005737">
    <property type="term" value="C:cytoplasm"/>
    <property type="evidence" value="ECO:0007669"/>
    <property type="project" value="UniProtKB-SubCell"/>
</dbReference>
<sequence length="442" mass="50803">MDKNLTVSEIVNLVDRFIKTSEMKKVSIEGEISNITYHKTGHLYFTLKDSNSQIKCTAFGYLYKNIPRDLKEGDKIKIVADISFYKPRCELTFNVEILEKMNKIGYLYEKLEELKKEYLEKGYFDSNKKKKIPMIVKRLGVITAETGAAIRDIVNTTHSRDKYVDIFLYPVKVQGIGAKEEIVEAIKYFNDNKDKYNLDALIVGRGGGSIEDLWAFNEREVIEAIYSSDIFVVSAVGHETDTLLSDYVADLRASTPTQAAEKIIKRYDDTLYFLNSFEDKASKILENKYKSLKKELENLNNSYIIRNIGDRINEKRILISELETKAEKAMNLKINKEKNNIEVFKSKLNINNLTTKVNSLNILLQSQSDKISKIIENKIEKKKLELENIKLSVSKHSNEDILKKGYTITTYKGNIIKRSIDISSGNTIKTTFYDGYIESKVK</sequence>
<dbReference type="PANTHER" id="PTHR30008">
    <property type="entry name" value="EXODEOXYRIBONUCLEASE 7 LARGE SUBUNIT"/>
    <property type="match status" value="1"/>
</dbReference>
<evidence type="ECO:0000256" key="2">
    <source>
        <dbReference type="ARBA" id="ARBA00022722"/>
    </source>
</evidence>
<keyword evidence="11" id="KW-1185">Reference proteome</keyword>
<keyword evidence="1 5" id="KW-0963">Cytoplasm</keyword>
<accession>D1AYK9</accession>
<feature type="domain" description="OB-fold nucleic acid binding" evidence="9">
    <location>
        <begin position="5"/>
        <end position="97"/>
    </location>
</feature>
<comment type="subunit">
    <text evidence="5">Heterooligomer composed of large and small subunits.</text>
</comment>
<comment type="similarity">
    <text evidence="5 6">Belongs to the XseA family.</text>
</comment>
<dbReference type="InterPro" id="IPR003753">
    <property type="entry name" value="Exonuc_VII_L"/>
</dbReference>
<dbReference type="InterPro" id="IPR020579">
    <property type="entry name" value="Exonuc_VII_lsu_C"/>
</dbReference>
<dbReference type="NCBIfam" id="TIGR00237">
    <property type="entry name" value="xseA"/>
    <property type="match status" value="1"/>
</dbReference>
<evidence type="ECO:0000256" key="6">
    <source>
        <dbReference type="RuleBase" id="RU004355"/>
    </source>
</evidence>
<dbReference type="AlphaFoldDB" id="D1AYK9"/>
<dbReference type="PANTHER" id="PTHR30008:SF0">
    <property type="entry name" value="EXODEOXYRIBONUCLEASE 7 LARGE SUBUNIT"/>
    <property type="match status" value="1"/>
</dbReference>
<dbReference type="Proteomes" id="UP000002072">
    <property type="component" value="Chromosome"/>
</dbReference>
<evidence type="ECO:0000256" key="7">
    <source>
        <dbReference type="SAM" id="Coils"/>
    </source>
</evidence>
<keyword evidence="3 5" id="KW-0378">Hydrolase</keyword>
<evidence type="ECO:0000256" key="3">
    <source>
        <dbReference type="ARBA" id="ARBA00022801"/>
    </source>
</evidence>
<dbReference type="HOGENOM" id="CLU_023625_3_1_0"/>
<keyword evidence="2 5" id="KW-0540">Nuclease</keyword>
<dbReference type="OrthoDB" id="9802795at2"/>
<keyword evidence="4 5" id="KW-0269">Exonuclease</keyword>
<feature type="domain" description="Exonuclease VII large subunit C-terminal" evidence="8">
    <location>
        <begin position="123"/>
        <end position="439"/>
    </location>
</feature>
<dbReference type="STRING" id="519441.Smon_0919"/>
<dbReference type="EMBL" id="CP001779">
    <property type="protein sequence ID" value="ACZ01385.1"/>
    <property type="molecule type" value="Genomic_DNA"/>
</dbReference>
<evidence type="ECO:0000313" key="10">
    <source>
        <dbReference type="EMBL" id="ACZ01385.1"/>
    </source>
</evidence>
<dbReference type="Gene3D" id="2.40.50.1010">
    <property type="match status" value="1"/>
</dbReference>
<dbReference type="CDD" id="cd04489">
    <property type="entry name" value="ExoVII_LU_OBF"/>
    <property type="match status" value="1"/>
</dbReference>
<comment type="subcellular location">
    <subcellularLocation>
        <location evidence="5 6">Cytoplasm</location>
    </subcellularLocation>
</comment>
<name>D1AYK9_STRM9</name>
<dbReference type="RefSeq" id="WP_012858934.1">
    <property type="nucleotide sequence ID" value="NC_013515.1"/>
</dbReference>